<dbReference type="Proteomes" id="UP001565243">
    <property type="component" value="Unassembled WGS sequence"/>
</dbReference>
<accession>A0ABV4E5U1</accession>
<name>A0ABV4E5U1_9GAMM</name>
<protein>
    <submittedName>
        <fullName evidence="1">Uncharacterized protein</fullName>
    </submittedName>
</protein>
<sequence>MKTKWFNANFPAGLDGLYNSIIDTPFDSDKGWGFSINTYEENFLSSNYIERIEVHEVITDPYGNETEFEHFKYVQFKFWFCKANNNNFILIIESPPRSMKSFISNIIKATKSDFSISVITIKIDDFIKLLTPQFEKVQVHKAKLKDLTFNKHTSGILELESSSDALDEIKNIFKNAKFTIDKVKINVKNNTGYEFLEVNSNGSIDFPEEIFEEIFFTVAKFSC</sequence>
<gene>
    <name evidence="1" type="ORF">AB6T85_07615</name>
</gene>
<evidence type="ECO:0000313" key="1">
    <source>
        <dbReference type="EMBL" id="MEY8770292.1"/>
    </source>
</evidence>
<proteinExistence type="predicted"/>
<evidence type="ECO:0000313" key="2">
    <source>
        <dbReference type="Proteomes" id="UP001565243"/>
    </source>
</evidence>
<keyword evidence="2" id="KW-1185">Reference proteome</keyword>
<dbReference type="RefSeq" id="WP_369895175.1">
    <property type="nucleotide sequence ID" value="NZ_JBGFFX010000003.1"/>
</dbReference>
<comment type="caution">
    <text evidence="1">The sequence shown here is derived from an EMBL/GenBank/DDBJ whole genome shotgun (WGS) entry which is preliminary data.</text>
</comment>
<dbReference type="EMBL" id="JBGFFX010000003">
    <property type="protein sequence ID" value="MEY8770292.1"/>
    <property type="molecule type" value="Genomic_DNA"/>
</dbReference>
<reference evidence="1 2" key="1">
    <citation type="submission" date="2024-07" db="EMBL/GenBank/DDBJ databases">
        <authorList>
            <person name="Hebao G."/>
        </authorList>
    </citation>
    <scope>NUCLEOTIDE SEQUENCE [LARGE SCALE GENOMIC DNA]</scope>
    <source>
        <strain evidence="1 2">ACCC 02193</strain>
    </source>
</reference>
<organism evidence="1 2">
    <name type="scientific">Erwinia aeris</name>
    <dbReference type="NCBI Taxonomy" id="3239803"/>
    <lineage>
        <taxon>Bacteria</taxon>
        <taxon>Pseudomonadati</taxon>
        <taxon>Pseudomonadota</taxon>
        <taxon>Gammaproteobacteria</taxon>
        <taxon>Enterobacterales</taxon>
        <taxon>Erwiniaceae</taxon>
        <taxon>Erwinia</taxon>
    </lineage>
</organism>